<protein>
    <submittedName>
        <fullName evidence="1">Uncharacterized protein</fullName>
    </submittedName>
</protein>
<keyword evidence="2" id="KW-1185">Reference proteome</keyword>
<dbReference type="RefSeq" id="WP_081825763.1">
    <property type="nucleotide sequence ID" value="NZ_KL205499.1"/>
</dbReference>
<proteinExistence type="predicted"/>
<dbReference type="HOGENOM" id="CLU_201200_0_0_10"/>
<dbReference type="Proteomes" id="UP000027442">
    <property type="component" value="Unassembled WGS sequence"/>
</dbReference>
<dbReference type="EMBL" id="JNGW01000018">
    <property type="protein sequence ID" value="KDR53342.1"/>
    <property type="molecule type" value="Genomic_DNA"/>
</dbReference>
<dbReference type="PATRIC" id="fig|1122985.7.peg.583"/>
<sequence length="75" mass="9180">MMHDYINRPVKYLLDACSMLAGMLFQLNWNTIPTYLEQVSILAVTKRELKKLTIRAYMMRCERWRLELGRVNWWR</sequence>
<evidence type="ECO:0000313" key="1">
    <source>
        <dbReference type="EMBL" id="KDR53342.1"/>
    </source>
</evidence>
<name>A0A069QKZ2_HOYLO</name>
<evidence type="ECO:0000313" key="2">
    <source>
        <dbReference type="Proteomes" id="UP000027442"/>
    </source>
</evidence>
<dbReference type="AlphaFoldDB" id="A0A069QKZ2"/>
<reference evidence="1 2" key="1">
    <citation type="submission" date="2013-08" db="EMBL/GenBank/DDBJ databases">
        <authorList>
            <person name="Weinstock G."/>
            <person name="Sodergren E."/>
            <person name="Wylie T."/>
            <person name="Fulton L."/>
            <person name="Fulton R."/>
            <person name="Fronick C."/>
            <person name="O'Laughlin M."/>
            <person name="Godfrey J."/>
            <person name="Miner T."/>
            <person name="Herter B."/>
            <person name="Appelbaum E."/>
            <person name="Cordes M."/>
            <person name="Lek S."/>
            <person name="Wollam A."/>
            <person name="Pepin K.H."/>
            <person name="Palsikar V.B."/>
            <person name="Mitreva M."/>
            <person name="Wilson R.K."/>
        </authorList>
    </citation>
    <scope>NUCLEOTIDE SEQUENCE [LARGE SCALE GENOMIC DNA]</scope>
    <source>
        <strain evidence="1 2">ATCC 15930</strain>
    </source>
</reference>
<gene>
    <name evidence="1" type="ORF">HMPREF1991_00560</name>
</gene>
<comment type="caution">
    <text evidence="1">The sequence shown here is derived from an EMBL/GenBank/DDBJ whole genome shotgun (WGS) entry which is preliminary data.</text>
</comment>
<accession>A0A069QKZ2</accession>
<organism evidence="1 2">
    <name type="scientific">Hoylesella loescheii DSM 19665 = JCM 12249 = ATCC 15930</name>
    <dbReference type="NCBI Taxonomy" id="1122985"/>
    <lineage>
        <taxon>Bacteria</taxon>
        <taxon>Pseudomonadati</taxon>
        <taxon>Bacteroidota</taxon>
        <taxon>Bacteroidia</taxon>
        <taxon>Bacteroidales</taxon>
        <taxon>Prevotellaceae</taxon>
        <taxon>Hoylesella</taxon>
    </lineage>
</organism>